<dbReference type="InterPro" id="IPR037185">
    <property type="entry name" value="EmrE-like"/>
</dbReference>
<feature type="transmembrane region" description="Helical" evidence="5">
    <location>
        <begin position="238"/>
        <end position="257"/>
    </location>
</feature>
<dbReference type="SUPFAM" id="SSF103481">
    <property type="entry name" value="Multidrug resistance efflux transporter EmrE"/>
    <property type="match status" value="2"/>
</dbReference>
<dbReference type="Pfam" id="PF00892">
    <property type="entry name" value="EamA"/>
    <property type="match status" value="2"/>
</dbReference>
<dbReference type="Proteomes" id="UP000292781">
    <property type="component" value="Unassembled WGS sequence"/>
</dbReference>
<dbReference type="InterPro" id="IPR000620">
    <property type="entry name" value="EamA_dom"/>
</dbReference>
<evidence type="ECO:0000313" key="8">
    <source>
        <dbReference type="Proteomes" id="UP000292781"/>
    </source>
</evidence>
<feature type="domain" description="EamA" evidence="6">
    <location>
        <begin position="142"/>
        <end position="280"/>
    </location>
</feature>
<evidence type="ECO:0000256" key="5">
    <source>
        <dbReference type="SAM" id="Phobius"/>
    </source>
</evidence>
<feature type="transmembrane region" description="Helical" evidence="5">
    <location>
        <begin position="33"/>
        <end position="51"/>
    </location>
</feature>
<feature type="transmembrane region" description="Helical" evidence="5">
    <location>
        <begin position="141"/>
        <end position="159"/>
    </location>
</feature>
<dbReference type="RefSeq" id="WP_131310457.1">
    <property type="nucleotide sequence ID" value="NZ_SJFN01000023.1"/>
</dbReference>
<feature type="transmembrane region" description="Helical" evidence="5">
    <location>
        <begin position="7"/>
        <end position="27"/>
    </location>
</feature>
<keyword evidence="4 5" id="KW-0472">Membrane</keyword>
<evidence type="ECO:0000259" key="6">
    <source>
        <dbReference type="Pfam" id="PF00892"/>
    </source>
</evidence>
<organism evidence="7 8">
    <name type="scientific">Siculibacillus lacustris</name>
    <dbReference type="NCBI Taxonomy" id="1549641"/>
    <lineage>
        <taxon>Bacteria</taxon>
        <taxon>Pseudomonadati</taxon>
        <taxon>Pseudomonadota</taxon>
        <taxon>Alphaproteobacteria</taxon>
        <taxon>Hyphomicrobiales</taxon>
        <taxon>Ancalomicrobiaceae</taxon>
        <taxon>Siculibacillus</taxon>
    </lineage>
</organism>
<evidence type="ECO:0000256" key="1">
    <source>
        <dbReference type="ARBA" id="ARBA00004141"/>
    </source>
</evidence>
<keyword evidence="2 5" id="KW-0812">Transmembrane</keyword>
<reference evidence="7 8" key="1">
    <citation type="submission" date="2019-02" db="EMBL/GenBank/DDBJ databases">
        <title>Siculibacillus lacustris gen. nov., sp. nov., a new rosette-forming bacterium isolated from a freshwater crater lake (Lake St. Ana, Romania).</title>
        <authorList>
            <person name="Felfoldi T."/>
            <person name="Marton Z."/>
            <person name="Szabo A."/>
            <person name="Mentes A."/>
            <person name="Boka K."/>
            <person name="Marialigeti K."/>
            <person name="Mathe I."/>
            <person name="Koncz M."/>
            <person name="Schumann P."/>
            <person name="Toth E."/>
        </authorList>
    </citation>
    <scope>NUCLEOTIDE SEQUENCE [LARGE SCALE GENOMIC DNA]</scope>
    <source>
        <strain evidence="7 8">SA-279</strain>
    </source>
</reference>
<dbReference type="PANTHER" id="PTHR32322">
    <property type="entry name" value="INNER MEMBRANE TRANSPORTER"/>
    <property type="match status" value="1"/>
</dbReference>
<dbReference type="EMBL" id="SJFN01000023">
    <property type="protein sequence ID" value="TBW35973.1"/>
    <property type="molecule type" value="Genomic_DNA"/>
</dbReference>
<sequence length="293" mass="30090">MPIRDLALALLIVAIWGVNFVAIKLGVADVPPLLLTGLRFLFAAVPAVFFVRPPKAPAILVAAYGVAIGVVSFGLLFVAIRIGMPAGLSSLVMQMQAVFTMALAALFLGERPLKVQILGALVAGGGIVVIGSGRLAGAEMLPLLMVVGAAAAWGVANLITKRAGRIDMLAFVVWSSLAAPLPLFALSWVLEGPTAIVAALTHPTVAAVGSLAFLSYLATIVGFGLWSALLGRHPAATVAPFSLLVPVFGMSSTWLFLGEPVSPLEAAGGALVFAGLMLNVFGPRLLAARRAPA</sequence>
<dbReference type="PANTHER" id="PTHR32322:SF9">
    <property type="entry name" value="AMINO-ACID METABOLITE EFFLUX PUMP-RELATED"/>
    <property type="match status" value="1"/>
</dbReference>
<dbReference type="InterPro" id="IPR050638">
    <property type="entry name" value="AA-Vitamin_Transporters"/>
</dbReference>
<evidence type="ECO:0000256" key="3">
    <source>
        <dbReference type="ARBA" id="ARBA00022989"/>
    </source>
</evidence>
<proteinExistence type="predicted"/>
<name>A0A4Q9VKM6_9HYPH</name>
<evidence type="ECO:0000256" key="2">
    <source>
        <dbReference type="ARBA" id="ARBA00022692"/>
    </source>
</evidence>
<keyword evidence="8" id="KW-1185">Reference proteome</keyword>
<comment type="subcellular location">
    <subcellularLocation>
        <location evidence="1">Membrane</location>
        <topology evidence="1">Multi-pass membrane protein</topology>
    </subcellularLocation>
</comment>
<feature type="transmembrane region" description="Helical" evidence="5">
    <location>
        <begin position="171"/>
        <end position="190"/>
    </location>
</feature>
<feature type="transmembrane region" description="Helical" evidence="5">
    <location>
        <begin position="269"/>
        <end position="287"/>
    </location>
</feature>
<feature type="transmembrane region" description="Helical" evidence="5">
    <location>
        <begin position="58"/>
        <end position="80"/>
    </location>
</feature>
<accession>A0A4Q9VKM6</accession>
<dbReference type="GO" id="GO:0016020">
    <property type="term" value="C:membrane"/>
    <property type="evidence" value="ECO:0007669"/>
    <property type="project" value="UniProtKB-SubCell"/>
</dbReference>
<keyword evidence="3 5" id="KW-1133">Transmembrane helix</keyword>
<gene>
    <name evidence="7" type="ORF">EYW49_15275</name>
</gene>
<feature type="transmembrane region" description="Helical" evidence="5">
    <location>
        <begin position="115"/>
        <end position="135"/>
    </location>
</feature>
<dbReference type="AlphaFoldDB" id="A0A4Q9VKM6"/>
<evidence type="ECO:0000256" key="4">
    <source>
        <dbReference type="ARBA" id="ARBA00023136"/>
    </source>
</evidence>
<comment type="caution">
    <text evidence="7">The sequence shown here is derived from an EMBL/GenBank/DDBJ whole genome shotgun (WGS) entry which is preliminary data.</text>
</comment>
<evidence type="ECO:0000313" key="7">
    <source>
        <dbReference type="EMBL" id="TBW35973.1"/>
    </source>
</evidence>
<dbReference type="OrthoDB" id="7158585at2"/>
<protein>
    <submittedName>
        <fullName evidence="7">O-acetylserine/cysteine exporter</fullName>
    </submittedName>
</protein>
<feature type="transmembrane region" description="Helical" evidence="5">
    <location>
        <begin position="86"/>
        <end position="108"/>
    </location>
</feature>
<feature type="domain" description="EamA" evidence="6">
    <location>
        <begin position="7"/>
        <end position="130"/>
    </location>
</feature>
<feature type="transmembrane region" description="Helical" evidence="5">
    <location>
        <begin position="205"/>
        <end position="226"/>
    </location>
</feature>